<protein>
    <submittedName>
        <fullName evidence="2">Inner membrane protein</fullName>
    </submittedName>
</protein>
<feature type="transmembrane region" description="Helical" evidence="1">
    <location>
        <begin position="62"/>
        <end position="80"/>
    </location>
</feature>
<keyword evidence="3" id="KW-1185">Reference proteome</keyword>
<dbReference type="OrthoDB" id="118042at2157"/>
<evidence type="ECO:0000256" key="1">
    <source>
        <dbReference type="SAM" id="Phobius"/>
    </source>
</evidence>
<dbReference type="Pfam" id="PF04307">
    <property type="entry name" value="YdjM"/>
    <property type="match status" value="1"/>
</dbReference>
<dbReference type="Proteomes" id="UP000283805">
    <property type="component" value="Unassembled WGS sequence"/>
</dbReference>
<feature type="transmembrane region" description="Helical" evidence="1">
    <location>
        <begin position="142"/>
        <end position="164"/>
    </location>
</feature>
<dbReference type="EMBL" id="RAPO01000002">
    <property type="protein sequence ID" value="RKD95128.1"/>
    <property type="molecule type" value="Genomic_DNA"/>
</dbReference>
<organism evidence="2 3">
    <name type="scientific">Halopiger aswanensis</name>
    <dbReference type="NCBI Taxonomy" id="148449"/>
    <lineage>
        <taxon>Archaea</taxon>
        <taxon>Methanobacteriati</taxon>
        <taxon>Methanobacteriota</taxon>
        <taxon>Stenosarchaea group</taxon>
        <taxon>Halobacteria</taxon>
        <taxon>Halobacteriales</taxon>
        <taxon>Natrialbaceae</taxon>
        <taxon>Halopiger</taxon>
    </lineage>
</organism>
<evidence type="ECO:0000313" key="3">
    <source>
        <dbReference type="Proteomes" id="UP000283805"/>
    </source>
</evidence>
<comment type="caution">
    <text evidence="2">The sequence shown here is derived from an EMBL/GenBank/DDBJ whole genome shotgun (WGS) entry which is preliminary data.</text>
</comment>
<accession>A0A3R7KKW8</accession>
<evidence type="ECO:0000313" key="2">
    <source>
        <dbReference type="EMBL" id="RKD95128.1"/>
    </source>
</evidence>
<name>A0A3R7KKW8_9EURY</name>
<proteinExistence type="predicted"/>
<keyword evidence="1" id="KW-1133">Transmembrane helix</keyword>
<keyword evidence="1" id="KW-0812">Transmembrane</keyword>
<reference evidence="2 3" key="1">
    <citation type="submission" date="2018-09" db="EMBL/GenBank/DDBJ databases">
        <title>Genomic Encyclopedia of Archaeal and Bacterial Type Strains, Phase II (KMG-II): from individual species to whole genera.</title>
        <authorList>
            <person name="Goeker M."/>
        </authorList>
    </citation>
    <scope>NUCLEOTIDE SEQUENCE [LARGE SCALE GENOMIC DNA]</scope>
    <source>
        <strain evidence="2 3">DSM 13151</strain>
    </source>
</reference>
<dbReference type="AlphaFoldDB" id="A0A3R7KKW8"/>
<dbReference type="RefSeq" id="WP_120244431.1">
    <property type="nucleotide sequence ID" value="NZ_RAPO01000002.1"/>
</dbReference>
<feature type="transmembrane region" description="Helical" evidence="1">
    <location>
        <begin position="23"/>
        <end position="41"/>
    </location>
</feature>
<dbReference type="InterPro" id="IPR007404">
    <property type="entry name" value="YdjM-like"/>
</dbReference>
<keyword evidence="1" id="KW-0472">Membrane</keyword>
<sequence length="169" mass="17417">MYKDGHIGFNALLYAPFVPLVSARWSLETAVLGTVLVVGLAPLPDIDQLLPQIAHRGPTHTVWFAVLVGLFVGVGTTLLVDATPTATASAFPFGFALGTGSVLAHLAGDIVTPMGISPFSPVSAAHVTLDLFPSKHGRINRAVLLLGSSALLVSLVLTISFSSAGAPPI</sequence>
<gene>
    <name evidence="2" type="ORF">ATJ93_1979</name>
</gene>